<feature type="domain" description="Histidine kinase" evidence="13">
    <location>
        <begin position="250"/>
        <end position="466"/>
    </location>
</feature>
<dbReference type="RefSeq" id="WP_093072576.1">
    <property type="nucleotide sequence ID" value="NZ_FOGV01000008.1"/>
</dbReference>
<dbReference type="Gene3D" id="3.30.565.10">
    <property type="entry name" value="Histidine kinase-like ATPase, C-terminal domain"/>
    <property type="match status" value="1"/>
</dbReference>
<dbReference type="OrthoDB" id="9813151at2"/>
<evidence type="ECO:0000256" key="8">
    <source>
        <dbReference type="ARBA" id="ARBA00022777"/>
    </source>
</evidence>
<keyword evidence="5" id="KW-0597">Phosphoprotein</keyword>
<dbReference type="SMART" id="SM00387">
    <property type="entry name" value="HATPase_c"/>
    <property type="match status" value="1"/>
</dbReference>
<dbReference type="InterPro" id="IPR004358">
    <property type="entry name" value="Sig_transdc_His_kin-like_C"/>
</dbReference>
<dbReference type="GO" id="GO:0007234">
    <property type="term" value="P:osmosensory signaling via phosphorelay pathway"/>
    <property type="evidence" value="ECO:0007669"/>
    <property type="project" value="TreeGrafter"/>
</dbReference>
<protein>
    <recommendedName>
        <fullName evidence="3">histidine kinase</fullName>
        <ecNumber evidence="3">2.7.13.3</ecNumber>
    </recommendedName>
</protein>
<reference evidence="16" key="1">
    <citation type="submission" date="2016-10" db="EMBL/GenBank/DDBJ databases">
        <authorList>
            <person name="de Groot N.N."/>
        </authorList>
    </citation>
    <scope>NUCLEOTIDE SEQUENCE [LARGE SCALE GENOMIC DNA]</scope>
    <source>
        <strain evidence="16">10nlg</strain>
    </source>
</reference>
<dbReference type="PANTHER" id="PTHR42878">
    <property type="entry name" value="TWO-COMPONENT HISTIDINE KINASE"/>
    <property type="match status" value="1"/>
</dbReference>
<dbReference type="FunFam" id="3.30.565.10:FF:000006">
    <property type="entry name" value="Sensor histidine kinase WalK"/>
    <property type="match status" value="1"/>
</dbReference>
<proteinExistence type="predicted"/>
<dbReference type="GO" id="GO:0000155">
    <property type="term" value="F:phosphorelay sensor kinase activity"/>
    <property type="evidence" value="ECO:0007669"/>
    <property type="project" value="InterPro"/>
</dbReference>
<keyword evidence="12" id="KW-1133">Transmembrane helix</keyword>
<dbReference type="InterPro" id="IPR003661">
    <property type="entry name" value="HisK_dim/P_dom"/>
</dbReference>
<dbReference type="Pfam" id="PF02518">
    <property type="entry name" value="HATPase_c"/>
    <property type="match status" value="1"/>
</dbReference>
<feature type="transmembrane region" description="Helical" evidence="12">
    <location>
        <begin position="163"/>
        <end position="188"/>
    </location>
</feature>
<dbReference type="Pfam" id="PF00512">
    <property type="entry name" value="HisKA"/>
    <property type="match status" value="1"/>
</dbReference>
<feature type="transmembrane region" description="Helical" evidence="12">
    <location>
        <begin position="12"/>
        <end position="34"/>
    </location>
</feature>
<dbReference type="InterPro" id="IPR036890">
    <property type="entry name" value="HATPase_C_sf"/>
</dbReference>
<accession>A0A1H9SY22</accession>
<comment type="subcellular location">
    <subcellularLocation>
        <location evidence="2">Cell membrane</location>
        <topology evidence="2">Multi-pass membrane protein</topology>
    </subcellularLocation>
</comment>
<keyword evidence="4" id="KW-1003">Cell membrane</keyword>
<dbReference type="GO" id="GO:0005886">
    <property type="term" value="C:plasma membrane"/>
    <property type="evidence" value="ECO:0007669"/>
    <property type="project" value="UniProtKB-SubCell"/>
</dbReference>
<dbReference type="CDD" id="cd00082">
    <property type="entry name" value="HisKA"/>
    <property type="match status" value="1"/>
</dbReference>
<evidence type="ECO:0000256" key="4">
    <source>
        <dbReference type="ARBA" id="ARBA00022475"/>
    </source>
</evidence>
<organism evidence="15 16">
    <name type="scientific">Salisediminibacterium halotolerans</name>
    <dbReference type="NCBI Taxonomy" id="517425"/>
    <lineage>
        <taxon>Bacteria</taxon>
        <taxon>Bacillati</taxon>
        <taxon>Bacillota</taxon>
        <taxon>Bacilli</taxon>
        <taxon>Bacillales</taxon>
        <taxon>Bacillaceae</taxon>
        <taxon>Salisediminibacterium</taxon>
    </lineage>
</organism>
<dbReference type="InterPro" id="IPR003660">
    <property type="entry name" value="HAMP_dom"/>
</dbReference>
<dbReference type="PANTHER" id="PTHR42878:SF7">
    <property type="entry name" value="SENSOR HISTIDINE KINASE GLRK"/>
    <property type="match status" value="1"/>
</dbReference>
<gene>
    <name evidence="15" type="ORF">SAMN05444126_10863</name>
</gene>
<dbReference type="EC" id="2.7.13.3" evidence="3"/>
<dbReference type="PRINTS" id="PR00344">
    <property type="entry name" value="BCTRLSENSOR"/>
</dbReference>
<dbReference type="InterPro" id="IPR036097">
    <property type="entry name" value="HisK_dim/P_sf"/>
</dbReference>
<evidence type="ECO:0000313" key="16">
    <source>
        <dbReference type="Proteomes" id="UP000199318"/>
    </source>
</evidence>
<dbReference type="SUPFAM" id="SSF55874">
    <property type="entry name" value="ATPase domain of HSP90 chaperone/DNA topoisomerase II/histidine kinase"/>
    <property type="match status" value="1"/>
</dbReference>
<dbReference type="SUPFAM" id="SSF158472">
    <property type="entry name" value="HAMP domain-like"/>
    <property type="match status" value="1"/>
</dbReference>
<keyword evidence="12" id="KW-0812">Transmembrane</keyword>
<dbReference type="CDD" id="cd00075">
    <property type="entry name" value="HATPase"/>
    <property type="match status" value="1"/>
</dbReference>
<dbReference type="STRING" id="1464123.SAMN05444126_10863"/>
<evidence type="ECO:0000256" key="7">
    <source>
        <dbReference type="ARBA" id="ARBA00022741"/>
    </source>
</evidence>
<dbReference type="SMART" id="SM00388">
    <property type="entry name" value="HisKA"/>
    <property type="match status" value="1"/>
</dbReference>
<keyword evidence="9" id="KW-0067">ATP-binding</keyword>
<evidence type="ECO:0000256" key="11">
    <source>
        <dbReference type="ARBA" id="ARBA00023136"/>
    </source>
</evidence>
<evidence type="ECO:0000256" key="3">
    <source>
        <dbReference type="ARBA" id="ARBA00012438"/>
    </source>
</evidence>
<dbReference type="FunFam" id="1.10.287.130:FF:000001">
    <property type="entry name" value="Two-component sensor histidine kinase"/>
    <property type="match status" value="1"/>
</dbReference>
<keyword evidence="6" id="KW-0808">Transferase</keyword>
<dbReference type="GO" id="GO:0005524">
    <property type="term" value="F:ATP binding"/>
    <property type="evidence" value="ECO:0007669"/>
    <property type="project" value="UniProtKB-KW"/>
</dbReference>
<evidence type="ECO:0000256" key="9">
    <source>
        <dbReference type="ARBA" id="ARBA00022840"/>
    </source>
</evidence>
<evidence type="ECO:0000259" key="13">
    <source>
        <dbReference type="PROSITE" id="PS50109"/>
    </source>
</evidence>
<keyword evidence="16" id="KW-1185">Reference proteome</keyword>
<dbReference type="SUPFAM" id="SSF47384">
    <property type="entry name" value="Homodimeric domain of signal transducing histidine kinase"/>
    <property type="match status" value="1"/>
</dbReference>
<dbReference type="InterPro" id="IPR050351">
    <property type="entry name" value="BphY/WalK/GraS-like"/>
</dbReference>
<keyword evidence="10" id="KW-0902">Two-component regulatory system</keyword>
<dbReference type="CDD" id="cd06225">
    <property type="entry name" value="HAMP"/>
    <property type="match status" value="1"/>
</dbReference>
<keyword evidence="8 15" id="KW-0418">Kinase</keyword>
<evidence type="ECO:0000256" key="2">
    <source>
        <dbReference type="ARBA" id="ARBA00004651"/>
    </source>
</evidence>
<dbReference type="PROSITE" id="PS50109">
    <property type="entry name" value="HIS_KIN"/>
    <property type="match status" value="1"/>
</dbReference>
<dbReference type="AlphaFoldDB" id="A0A1H9SY22"/>
<evidence type="ECO:0000256" key="10">
    <source>
        <dbReference type="ARBA" id="ARBA00023012"/>
    </source>
</evidence>
<evidence type="ECO:0000256" key="6">
    <source>
        <dbReference type="ARBA" id="ARBA00022679"/>
    </source>
</evidence>
<dbReference type="InterPro" id="IPR003594">
    <property type="entry name" value="HATPase_dom"/>
</dbReference>
<evidence type="ECO:0000259" key="14">
    <source>
        <dbReference type="PROSITE" id="PS50885"/>
    </source>
</evidence>
<comment type="catalytic activity">
    <reaction evidence="1">
        <text>ATP + protein L-histidine = ADP + protein N-phospho-L-histidine.</text>
        <dbReference type="EC" id="2.7.13.3"/>
    </reaction>
</comment>
<evidence type="ECO:0000256" key="5">
    <source>
        <dbReference type="ARBA" id="ARBA00022553"/>
    </source>
</evidence>
<dbReference type="SMART" id="SM00304">
    <property type="entry name" value="HAMP"/>
    <property type="match status" value="1"/>
</dbReference>
<keyword evidence="11 12" id="KW-0472">Membrane</keyword>
<dbReference type="Proteomes" id="UP000199318">
    <property type="component" value="Unassembled WGS sequence"/>
</dbReference>
<dbReference type="InterPro" id="IPR005467">
    <property type="entry name" value="His_kinase_dom"/>
</dbReference>
<evidence type="ECO:0000313" key="15">
    <source>
        <dbReference type="EMBL" id="SER89801.1"/>
    </source>
</evidence>
<dbReference type="Gene3D" id="6.10.340.10">
    <property type="match status" value="1"/>
</dbReference>
<comment type="caution">
    <text evidence="15">The sequence shown here is derived from an EMBL/GenBank/DDBJ whole genome shotgun (WGS) entry which is preliminary data.</text>
</comment>
<dbReference type="EMBL" id="FOGV01000008">
    <property type="protein sequence ID" value="SER89801.1"/>
    <property type="molecule type" value="Genomic_DNA"/>
</dbReference>
<dbReference type="PROSITE" id="PS50885">
    <property type="entry name" value="HAMP"/>
    <property type="match status" value="1"/>
</dbReference>
<dbReference type="Pfam" id="PF00672">
    <property type="entry name" value="HAMP"/>
    <property type="match status" value="1"/>
</dbReference>
<evidence type="ECO:0000256" key="1">
    <source>
        <dbReference type="ARBA" id="ARBA00000085"/>
    </source>
</evidence>
<evidence type="ECO:0000256" key="12">
    <source>
        <dbReference type="SAM" id="Phobius"/>
    </source>
</evidence>
<name>A0A1H9SY22_9BACI</name>
<sequence length="469" mass="53373">MINTKTIFSKLFFSYALIIFLSFLLFGIVFIYMFHLNLYEDYEELYVYHSEQLEENLEYALDNNWTDEETGSLLETSLSHRDYSIIIYDDNGSPLFTPESSRTNIDDLDQQYIRTAAQGNPVSAGTRLNGSLSYVIADKLNVQENGDETFVTAMVFHDLDHQYYQMGAMILLPFTVTIAFAGGILFLISRKITAPLRDMNEIALKLAKGDFSQTVKVSSQDEVGQLGETFNYMAAELNGLEEMRKDFIANVSHDLRSPLTSLKGFLVALLDGTIPDERREHYYTLMKDETDRVIKLVNDTLDMSKLENGQVELLTEPYNLTKQLQEIVTKLEPQLNKKSMRIIIEPKTTEFYAEADRDKIEQALINLLQNAIQFSQKESEVFVRIEEHTDELTVTISDNGQGIAEEDMPYIWERFSKADRSRTNKSGTGIGLSIVKSIIDLHGCEIRVESVEGSGTVFSFNLPKADEIT</sequence>
<feature type="domain" description="HAMP" evidence="14">
    <location>
        <begin position="190"/>
        <end position="242"/>
    </location>
</feature>
<dbReference type="GO" id="GO:0030295">
    <property type="term" value="F:protein kinase activator activity"/>
    <property type="evidence" value="ECO:0007669"/>
    <property type="project" value="TreeGrafter"/>
</dbReference>
<keyword evidence="7" id="KW-0547">Nucleotide-binding</keyword>
<dbReference type="GO" id="GO:0000156">
    <property type="term" value="F:phosphorelay response regulator activity"/>
    <property type="evidence" value="ECO:0007669"/>
    <property type="project" value="TreeGrafter"/>
</dbReference>
<dbReference type="Gene3D" id="1.10.287.130">
    <property type="match status" value="1"/>
</dbReference>